<dbReference type="OrthoDB" id="8856615at2"/>
<evidence type="ECO:0000256" key="1">
    <source>
        <dbReference type="ARBA" id="ARBA00004141"/>
    </source>
</evidence>
<proteinExistence type="predicted"/>
<dbReference type="Pfam" id="PF13564">
    <property type="entry name" value="DoxX_2"/>
    <property type="match status" value="1"/>
</dbReference>
<comment type="caution">
    <text evidence="6">The sequence shown here is derived from an EMBL/GenBank/DDBJ whole genome shotgun (WGS) entry which is preliminary data.</text>
</comment>
<evidence type="ECO:0000256" key="4">
    <source>
        <dbReference type="ARBA" id="ARBA00023136"/>
    </source>
</evidence>
<gene>
    <name evidence="6" type="ORF">CPY51_28110</name>
</gene>
<dbReference type="Proteomes" id="UP000248925">
    <property type="component" value="Unassembled WGS sequence"/>
</dbReference>
<dbReference type="AlphaFoldDB" id="A0A2W4C780"/>
<feature type="transmembrane region" description="Helical" evidence="5">
    <location>
        <begin position="16"/>
        <end position="35"/>
    </location>
</feature>
<dbReference type="GO" id="GO:0016020">
    <property type="term" value="C:membrane"/>
    <property type="evidence" value="ECO:0007669"/>
    <property type="project" value="UniProtKB-SubCell"/>
</dbReference>
<sequence>MVCGNLSDLPFHPPRWGSRWALAIVYTAAALSHLATPDSFLRITPDWVPFPRQTIIATGICELAGAVGILTGRYRRITGIALALYAICVYPANIKHALDGLSAGGHDPLGWWYHIPRLALQPVMVWWALFAGGVVDWPFRRRR</sequence>
<keyword evidence="4 5" id="KW-0472">Membrane</keyword>
<comment type="subcellular location">
    <subcellularLocation>
        <location evidence="1">Membrane</location>
        <topology evidence="1">Multi-pass membrane protein</topology>
    </subcellularLocation>
</comment>
<feature type="transmembrane region" description="Helical" evidence="5">
    <location>
        <begin position="55"/>
        <end position="72"/>
    </location>
</feature>
<evidence type="ECO:0000256" key="3">
    <source>
        <dbReference type="ARBA" id="ARBA00022989"/>
    </source>
</evidence>
<dbReference type="PANTHER" id="PTHR36974">
    <property type="entry name" value="MEMBRANE PROTEIN-RELATED"/>
    <property type="match status" value="1"/>
</dbReference>
<name>A0A2W4C780_9HYPH</name>
<protein>
    <recommendedName>
        <fullName evidence="8">DoxX family protein</fullName>
    </recommendedName>
</protein>
<dbReference type="EMBL" id="PCDP01000065">
    <property type="protein sequence ID" value="PZM08831.1"/>
    <property type="molecule type" value="Genomic_DNA"/>
</dbReference>
<dbReference type="InterPro" id="IPR032808">
    <property type="entry name" value="DoxX"/>
</dbReference>
<accession>A0A2W4C780</accession>
<keyword evidence="7" id="KW-1185">Reference proteome</keyword>
<evidence type="ECO:0000313" key="7">
    <source>
        <dbReference type="Proteomes" id="UP000248925"/>
    </source>
</evidence>
<keyword evidence="2 5" id="KW-0812">Transmembrane</keyword>
<feature type="transmembrane region" description="Helical" evidence="5">
    <location>
        <begin position="118"/>
        <end position="139"/>
    </location>
</feature>
<evidence type="ECO:0000256" key="5">
    <source>
        <dbReference type="SAM" id="Phobius"/>
    </source>
</evidence>
<evidence type="ECO:0000256" key="2">
    <source>
        <dbReference type="ARBA" id="ARBA00022692"/>
    </source>
</evidence>
<organism evidence="6 7">
    <name type="scientific">Rhizobium tubonense</name>
    <dbReference type="NCBI Taxonomy" id="484088"/>
    <lineage>
        <taxon>Bacteria</taxon>
        <taxon>Pseudomonadati</taxon>
        <taxon>Pseudomonadota</taxon>
        <taxon>Alphaproteobacteria</taxon>
        <taxon>Hyphomicrobiales</taxon>
        <taxon>Rhizobiaceae</taxon>
        <taxon>Rhizobium/Agrobacterium group</taxon>
        <taxon>Rhizobium</taxon>
    </lineage>
</organism>
<feature type="transmembrane region" description="Helical" evidence="5">
    <location>
        <begin position="79"/>
        <end position="98"/>
    </location>
</feature>
<reference evidence="6 7" key="1">
    <citation type="journal article" date="2018" name="Sci. Rep.">
        <title>Rhizobium tumorigenes sp. nov., a novel plant tumorigenic bacterium isolated from cane gall tumors on thornless blackberry.</title>
        <authorList>
            <person name="Kuzmanovi N."/>
            <person name="Smalla K."/>
            <person name="Gronow S."/>
            <person name="PuBawska J."/>
        </authorList>
    </citation>
    <scope>NUCLEOTIDE SEQUENCE [LARGE SCALE GENOMIC DNA]</scope>
    <source>
        <strain evidence="6 7">CCBAU 85046</strain>
    </source>
</reference>
<dbReference type="PANTHER" id="PTHR36974:SF1">
    <property type="entry name" value="DOXX FAMILY MEMBRANE PROTEIN"/>
    <property type="match status" value="1"/>
</dbReference>
<keyword evidence="3 5" id="KW-1133">Transmembrane helix</keyword>
<evidence type="ECO:0000313" key="6">
    <source>
        <dbReference type="EMBL" id="PZM08831.1"/>
    </source>
</evidence>
<evidence type="ECO:0008006" key="8">
    <source>
        <dbReference type="Google" id="ProtNLM"/>
    </source>
</evidence>